<keyword evidence="5" id="KW-0687">Ribonucleoprotein</keyword>
<evidence type="ECO:0000256" key="2">
    <source>
        <dbReference type="ARBA" id="ARBA00009254"/>
    </source>
</evidence>
<dbReference type="InterPro" id="IPR010729">
    <property type="entry name" value="Ribosomal_uL29_mit"/>
</dbReference>
<sequence>MSTSTVTRNAVRTLLHLRKAGSTPPVFLLPCLQGPSTTPSCTQSTSFSTSSTHLYPRDMNRLRGVSTQRRTGPRQALSVSKTKLPQPILDASKRIKVKVDENHGLYEFFRHKDKPISTPAEEGSHGRPWSAEELRRKSWEDLHSLWWICCKERNRIATESFERNRLEAGSGDEDAEKRDMTEATVLAKDDPEINLSGDGPIYTPRDFEEDTEKDVAEAEGEAEPKPAQITA</sequence>
<proteinExistence type="inferred from homology"/>
<reference evidence="9" key="1">
    <citation type="submission" date="2020-10" db="EMBL/GenBank/DDBJ databases">
        <title>Genome Sequence of Monilinia vaccinii-corymbosi Sheds Light on Mummy Berry Disease Infection of Blueberry and Mating Type.</title>
        <authorList>
            <person name="Yow A.G."/>
            <person name="Zhang Y."/>
            <person name="Bansal K."/>
            <person name="Eacker S.M."/>
            <person name="Sullivan S."/>
            <person name="Liachko I."/>
            <person name="Cubeta M.A."/>
            <person name="Rollins J.A."/>
            <person name="Ashrafi H."/>
        </authorList>
    </citation>
    <scope>NUCLEOTIDE SEQUENCE</scope>
    <source>
        <strain evidence="9">RL-1</strain>
    </source>
</reference>
<dbReference type="PANTHER" id="PTHR21183:SF18">
    <property type="entry name" value="LARGE RIBOSOMAL SUBUNIT PROTEIN UL29M"/>
    <property type="match status" value="1"/>
</dbReference>
<gene>
    <name evidence="9" type="ORF">DSL72_005134</name>
</gene>
<evidence type="ECO:0000256" key="4">
    <source>
        <dbReference type="ARBA" id="ARBA00023128"/>
    </source>
</evidence>
<keyword evidence="10" id="KW-1185">Reference proteome</keyword>
<dbReference type="GO" id="GO:0005762">
    <property type="term" value="C:mitochondrial large ribosomal subunit"/>
    <property type="evidence" value="ECO:0007669"/>
    <property type="project" value="TreeGrafter"/>
</dbReference>
<protein>
    <recommendedName>
        <fullName evidence="6">Large ribosomal subunit protein uL29m</fullName>
    </recommendedName>
    <alternativeName>
        <fullName evidence="7">54S ribosomal protein L4, mitochondrial</fullName>
    </alternativeName>
</protein>
<dbReference type="InterPro" id="IPR038340">
    <property type="entry name" value="MRP-L47_sf"/>
</dbReference>
<dbReference type="Pfam" id="PF06984">
    <property type="entry name" value="MRP-L47"/>
    <property type="match status" value="1"/>
</dbReference>
<accession>A0A8A3PEU9</accession>
<dbReference type="PANTHER" id="PTHR21183">
    <property type="entry name" value="RIBOSOMAL PROTEIN L47, MITOCHONDRIAL-RELATED"/>
    <property type="match status" value="1"/>
</dbReference>
<dbReference type="AlphaFoldDB" id="A0A8A3PEU9"/>
<comment type="similarity">
    <text evidence="2">Belongs to the universal ribosomal protein uL29 family.</text>
</comment>
<evidence type="ECO:0000313" key="10">
    <source>
        <dbReference type="Proteomes" id="UP000672032"/>
    </source>
</evidence>
<dbReference type="GO" id="GO:0032543">
    <property type="term" value="P:mitochondrial translation"/>
    <property type="evidence" value="ECO:0007669"/>
    <property type="project" value="TreeGrafter"/>
</dbReference>
<name>A0A8A3PEU9_9HELO</name>
<feature type="region of interest" description="Disordered" evidence="8">
    <location>
        <begin position="165"/>
        <end position="231"/>
    </location>
</feature>
<feature type="compositionally biased region" description="Acidic residues" evidence="8">
    <location>
        <begin position="207"/>
        <end position="221"/>
    </location>
</feature>
<dbReference type="Proteomes" id="UP000672032">
    <property type="component" value="Chromosome 4"/>
</dbReference>
<evidence type="ECO:0000256" key="7">
    <source>
        <dbReference type="ARBA" id="ARBA00035399"/>
    </source>
</evidence>
<evidence type="ECO:0000256" key="5">
    <source>
        <dbReference type="ARBA" id="ARBA00023274"/>
    </source>
</evidence>
<evidence type="ECO:0000256" key="8">
    <source>
        <dbReference type="SAM" id="MobiDB-lite"/>
    </source>
</evidence>
<comment type="subcellular location">
    <subcellularLocation>
        <location evidence="1">Mitochondrion</location>
    </subcellularLocation>
</comment>
<dbReference type="OrthoDB" id="270763at2759"/>
<dbReference type="EMBL" id="CP063408">
    <property type="protein sequence ID" value="QSZ33566.1"/>
    <property type="molecule type" value="Genomic_DNA"/>
</dbReference>
<dbReference type="Gene3D" id="6.10.330.20">
    <property type="match status" value="1"/>
</dbReference>
<evidence type="ECO:0000256" key="3">
    <source>
        <dbReference type="ARBA" id="ARBA00022980"/>
    </source>
</evidence>
<keyword evidence="4" id="KW-0496">Mitochondrion</keyword>
<organism evidence="9 10">
    <name type="scientific">Monilinia vaccinii-corymbosi</name>
    <dbReference type="NCBI Taxonomy" id="61207"/>
    <lineage>
        <taxon>Eukaryota</taxon>
        <taxon>Fungi</taxon>
        <taxon>Dikarya</taxon>
        <taxon>Ascomycota</taxon>
        <taxon>Pezizomycotina</taxon>
        <taxon>Leotiomycetes</taxon>
        <taxon>Helotiales</taxon>
        <taxon>Sclerotiniaceae</taxon>
        <taxon>Monilinia</taxon>
    </lineage>
</organism>
<evidence type="ECO:0000256" key="6">
    <source>
        <dbReference type="ARBA" id="ARBA00035289"/>
    </source>
</evidence>
<dbReference type="GO" id="GO:0003735">
    <property type="term" value="F:structural constituent of ribosome"/>
    <property type="evidence" value="ECO:0007669"/>
    <property type="project" value="InterPro"/>
</dbReference>
<evidence type="ECO:0000313" key="9">
    <source>
        <dbReference type="EMBL" id="QSZ33566.1"/>
    </source>
</evidence>
<keyword evidence="3" id="KW-0689">Ribosomal protein</keyword>
<feature type="compositionally biased region" description="Basic and acidic residues" evidence="8">
    <location>
        <begin position="175"/>
        <end position="191"/>
    </location>
</feature>
<evidence type="ECO:0000256" key="1">
    <source>
        <dbReference type="ARBA" id="ARBA00004173"/>
    </source>
</evidence>